<dbReference type="GO" id="GO:0043571">
    <property type="term" value="P:maintenance of CRISPR repeat elements"/>
    <property type="evidence" value="ECO:0007669"/>
    <property type="project" value="UniProtKB-UniRule"/>
</dbReference>
<dbReference type="Gene3D" id="3.100.10.20">
    <property type="entry name" value="CRISPR-associated endonuclease Cas1, N-terminal domain"/>
    <property type="match status" value="1"/>
</dbReference>
<keyword evidence="8 10" id="KW-0464">Manganese</keyword>
<reference evidence="11 12" key="2">
    <citation type="submission" date="2020-02" db="EMBL/GenBank/DDBJ databases">
        <title>Genome sequences of Thiorhodococcus mannitoliphagus and Thiorhodococcus minor, purple sulfur photosynthetic bacteria in the gammaproteobacterial family, Chromatiaceae.</title>
        <authorList>
            <person name="Aviles F.A."/>
            <person name="Meyer T.E."/>
            <person name="Kyndt J.A."/>
        </authorList>
    </citation>
    <scope>NUCLEOTIDE SEQUENCE [LARGE SCALE GENOMIC DNA]</scope>
    <source>
        <strain evidence="11 12">DSM 18266</strain>
    </source>
</reference>
<dbReference type="GO" id="GO:0004519">
    <property type="term" value="F:endonuclease activity"/>
    <property type="evidence" value="ECO:0007669"/>
    <property type="project" value="UniProtKB-UniRule"/>
</dbReference>
<comment type="subunit">
    <text evidence="9 10">Homodimer, forms a heterotetramer with a Cas2 homodimer.</text>
</comment>
<dbReference type="HAMAP" id="MF_01470">
    <property type="entry name" value="Cas1"/>
    <property type="match status" value="1"/>
</dbReference>
<evidence type="ECO:0000256" key="9">
    <source>
        <dbReference type="ARBA" id="ARBA00038592"/>
    </source>
</evidence>
<evidence type="ECO:0000256" key="3">
    <source>
        <dbReference type="ARBA" id="ARBA00022759"/>
    </source>
</evidence>
<evidence type="ECO:0000256" key="1">
    <source>
        <dbReference type="ARBA" id="ARBA00022722"/>
    </source>
</evidence>
<dbReference type="EMBL" id="JAAIJR010000100">
    <property type="protein sequence ID" value="NEX22434.1"/>
    <property type="molecule type" value="Genomic_DNA"/>
</dbReference>
<evidence type="ECO:0000256" key="7">
    <source>
        <dbReference type="ARBA" id="ARBA00023125"/>
    </source>
</evidence>
<feature type="binding site" evidence="10">
    <location>
        <position position="243"/>
    </location>
    <ligand>
        <name>Mn(2+)</name>
        <dbReference type="ChEBI" id="CHEBI:29035"/>
    </ligand>
</feature>
<evidence type="ECO:0000256" key="6">
    <source>
        <dbReference type="ARBA" id="ARBA00023118"/>
    </source>
</evidence>
<protein>
    <recommendedName>
        <fullName evidence="10">CRISPR-associated endonuclease Cas1</fullName>
        <ecNumber evidence="10">3.1.-.-</ecNumber>
    </recommendedName>
</protein>
<evidence type="ECO:0000256" key="4">
    <source>
        <dbReference type="ARBA" id="ARBA00022801"/>
    </source>
</evidence>
<dbReference type="CDD" id="cd09634">
    <property type="entry name" value="Cas1_I-II-III"/>
    <property type="match status" value="1"/>
</dbReference>
<dbReference type="GO" id="GO:0016787">
    <property type="term" value="F:hydrolase activity"/>
    <property type="evidence" value="ECO:0007669"/>
    <property type="project" value="UniProtKB-KW"/>
</dbReference>
<comment type="similarity">
    <text evidence="10">Belongs to the CRISPR-associated endonuclease Cas1 family.</text>
</comment>
<keyword evidence="4 10" id="KW-0378">Hydrolase</keyword>
<dbReference type="Gene3D" id="1.20.120.920">
    <property type="entry name" value="CRISPR-associated endonuclease Cas1, C-terminal domain"/>
    <property type="match status" value="1"/>
</dbReference>
<evidence type="ECO:0000313" key="12">
    <source>
        <dbReference type="Proteomes" id="UP000471640"/>
    </source>
</evidence>
<evidence type="ECO:0000256" key="5">
    <source>
        <dbReference type="ARBA" id="ARBA00022842"/>
    </source>
</evidence>
<dbReference type="PANTHER" id="PTHR34353">
    <property type="entry name" value="CRISPR-ASSOCIATED ENDONUCLEASE CAS1 1"/>
    <property type="match status" value="1"/>
</dbReference>
<organism evidence="11 12">
    <name type="scientific">Thiorhodococcus mannitoliphagus</name>
    <dbReference type="NCBI Taxonomy" id="329406"/>
    <lineage>
        <taxon>Bacteria</taxon>
        <taxon>Pseudomonadati</taxon>
        <taxon>Pseudomonadota</taxon>
        <taxon>Gammaproteobacteria</taxon>
        <taxon>Chromatiales</taxon>
        <taxon>Chromatiaceae</taxon>
        <taxon>Thiorhodococcus</taxon>
    </lineage>
</organism>
<keyword evidence="7 10" id="KW-0238">DNA-binding</keyword>
<dbReference type="GO" id="GO:0051607">
    <property type="term" value="P:defense response to virus"/>
    <property type="evidence" value="ECO:0007669"/>
    <property type="project" value="UniProtKB-UniRule"/>
</dbReference>
<dbReference type="RefSeq" id="WP_164655527.1">
    <property type="nucleotide sequence ID" value="NZ_JAAIJR010000100.1"/>
</dbReference>
<evidence type="ECO:0000256" key="2">
    <source>
        <dbReference type="ARBA" id="ARBA00022723"/>
    </source>
</evidence>
<keyword evidence="12" id="KW-1185">Reference proteome</keyword>
<keyword evidence="3 10" id="KW-0255">Endonuclease</keyword>
<sequence>MTSLYLDRRETALKLEGRVLSVYIDGRREGSVPIHLLERIVLRSSVALDSGMLARLADAGVAVIAFGGRFGRSQAIVLGATHNEAARRIGQIRRYDDPAYRQRWSRRIVIGKIRGQRRLLRGALARRPDQRHALTKAVDAQDQALARLLAEPDLGVDQVRGVEGAAAAGFFRGYTHVFAPELDFTGRNRRPPRDPVNAALSLGYSLLHADAARSLQTAGLDPMVGFFHELDFGRASLASDLIEPLRPHVEQWVWECFRERLLRAEDFKRDGEGCLLGKNARQRYFAAFERFARPRRRLLRRWSGKLAAQFAEDGGRRQIE</sequence>
<evidence type="ECO:0000313" key="11">
    <source>
        <dbReference type="EMBL" id="NEX22434.1"/>
    </source>
</evidence>
<keyword evidence="2 10" id="KW-0479">Metal-binding</keyword>
<feature type="binding site" evidence="10">
    <location>
        <position position="163"/>
    </location>
    <ligand>
        <name>Mn(2+)</name>
        <dbReference type="ChEBI" id="CHEBI:29035"/>
    </ligand>
</feature>
<evidence type="ECO:0000256" key="10">
    <source>
        <dbReference type="HAMAP-Rule" id="MF_01470"/>
    </source>
</evidence>
<dbReference type="GO" id="GO:0046872">
    <property type="term" value="F:metal ion binding"/>
    <property type="evidence" value="ECO:0007669"/>
    <property type="project" value="UniProtKB-UniRule"/>
</dbReference>
<name>A0A6P1E336_9GAMM</name>
<reference evidence="12" key="1">
    <citation type="journal article" date="2020" name="Microbiol. Resour. Announc.">
        <title>Draft Genome Sequences of Thiorhodococcus mannitoliphagus and Thiorhodococcus minor, Purple Sulfur Photosynthetic Bacteria in the Gammaproteobacterial Family Chromatiaceae.</title>
        <authorList>
            <person name="Aviles F.A."/>
            <person name="Meyer T.E."/>
            <person name="Kyndt J.A."/>
        </authorList>
    </citation>
    <scope>NUCLEOTIDE SEQUENCE [LARGE SCALE GENOMIC DNA]</scope>
    <source>
        <strain evidence="12">DSM 18266</strain>
    </source>
</reference>
<keyword evidence="5 10" id="KW-0460">Magnesium</keyword>
<dbReference type="NCBIfam" id="TIGR00287">
    <property type="entry name" value="cas1"/>
    <property type="match status" value="1"/>
</dbReference>
<accession>A0A6P1E336</accession>
<evidence type="ECO:0000256" key="8">
    <source>
        <dbReference type="ARBA" id="ARBA00023211"/>
    </source>
</evidence>
<dbReference type="Pfam" id="PF01867">
    <property type="entry name" value="Cas_Cas1"/>
    <property type="match status" value="1"/>
</dbReference>
<comment type="caution">
    <text evidence="11">The sequence shown here is derived from an EMBL/GenBank/DDBJ whole genome shotgun (WGS) entry which is preliminary data.</text>
</comment>
<dbReference type="PANTHER" id="PTHR34353:SF2">
    <property type="entry name" value="CRISPR-ASSOCIATED ENDONUCLEASE CAS1 1"/>
    <property type="match status" value="1"/>
</dbReference>
<dbReference type="EC" id="3.1.-.-" evidence="10"/>
<dbReference type="GO" id="GO:0003677">
    <property type="term" value="F:DNA binding"/>
    <property type="evidence" value="ECO:0007669"/>
    <property type="project" value="UniProtKB-KW"/>
</dbReference>
<dbReference type="InterPro" id="IPR050646">
    <property type="entry name" value="Cas1"/>
</dbReference>
<keyword evidence="6 10" id="KW-0051">Antiviral defense</keyword>
<feature type="binding site" evidence="10">
    <location>
        <position position="228"/>
    </location>
    <ligand>
        <name>Mn(2+)</name>
        <dbReference type="ChEBI" id="CHEBI:29035"/>
    </ligand>
</feature>
<gene>
    <name evidence="10 11" type="primary">cas1</name>
    <name evidence="11" type="ORF">G3480_19340</name>
</gene>
<dbReference type="Proteomes" id="UP000471640">
    <property type="component" value="Unassembled WGS sequence"/>
</dbReference>
<dbReference type="InterPro" id="IPR002729">
    <property type="entry name" value="CRISPR-assoc_Cas1"/>
</dbReference>
<dbReference type="InterPro" id="IPR042211">
    <property type="entry name" value="CRISPR-assoc_Cas1_N"/>
</dbReference>
<comment type="cofactor">
    <cofactor evidence="10">
        <name>Mg(2+)</name>
        <dbReference type="ChEBI" id="CHEBI:18420"/>
    </cofactor>
    <cofactor evidence="10">
        <name>Mn(2+)</name>
        <dbReference type="ChEBI" id="CHEBI:29035"/>
    </cofactor>
</comment>
<dbReference type="AlphaFoldDB" id="A0A6P1E336"/>
<dbReference type="InterPro" id="IPR042206">
    <property type="entry name" value="CRISPR-assoc_Cas1_C"/>
</dbReference>
<comment type="function">
    <text evidence="10">CRISPR (clustered regularly interspaced short palindromic repeat), is an adaptive immune system that provides protection against mobile genetic elements (viruses, transposable elements and conjugative plasmids). CRISPR clusters contain spacers, sequences complementary to antecedent mobile elements, and target invading nucleic acids. CRISPR clusters are transcribed and processed into CRISPR RNA (crRNA). Acts as a dsDNA endonuclease. Involved in the integration of spacer DNA into the CRISPR cassette.</text>
</comment>
<proteinExistence type="inferred from homology"/>
<keyword evidence="1 10" id="KW-0540">Nuclease</keyword>